<reference evidence="13" key="1">
    <citation type="submission" date="2021-12" db="EMBL/GenBank/DDBJ databases">
        <authorList>
            <person name="King R."/>
        </authorList>
    </citation>
    <scope>NUCLEOTIDE SEQUENCE</scope>
</reference>
<feature type="transmembrane region" description="Helical" evidence="10">
    <location>
        <begin position="403"/>
        <end position="424"/>
    </location>
</feature>
<keyword evidence="6 10" id="KW-1133">Transmembrane helix</keyword>
<dbReference type="SUPFAM" id="SSF51735">
    <property type="entry name" value="NAD(P)-binding Rossmann-fold domains"/>
    <property type="match status" value="1"/>
</dbReference>
<comment type="subcellular location">
    <subcellularLocation>
        <location evidence="1">Membrane</location>
        <topology evidence="1">Multi-pass membrane protein</topology>
    </subcellularLocation>
</comment>
<comment type="function">
    <text evidence="10">Catalyzes the reduction of fatty acyl-CoA to fatty alcohols.</text>
</comment>
<name>A0A9P0EZ68_BEMTA</name>
<proteinExistence type="inferred from homology"/>
<dbReference type="CDD" id="cd09071">
    <property type="entry name" value="FAR_C"/>
    <property type="match status" value="1"/>
</dbReference>
<dbReference type="PANTHER" id="PTHR11011">
    <property type="entry name" value="MALE STERILITY PROTEIN 2-RELATED"/>
    <property type="match status" value="1"/>
</dbReference>
<dbReference type="InterPro" id="IPR036291">
    <property type="entry name" value="NAD(P)-bd_dom_sf"/>
</dbReference>
<organism evidence="13 14">
    <name type="scientific">Bemisia tabaci</name>
    <name type="common">Sweetpotato whitefly</name>
    <name type="synonym">Aleurodes tabaci</name>
    <dbReference type="NCBI Taxonomy" id="7038"/>
    <lineage>
        <taxon>Eukaryota</taxon>
        <taxon>Metazoa</taxon>
        <taxon>Ecdysozoa</taxon>
        <taxon>Arthropoda</taxon>
        <taxon>Hexapoda</taxon>
        <taxon>Insecta</taxon>
        <taxon>Pterygota</taxon>
        <taxon>Neoptera</taxon>
        <taxon>Paraneoptera</taxon>
        <taxon>Hemiptera</taxon>
        <taxon>Sternorrhyncha</taxon>
        <taxon>Aleyrodoidea</taxon>
        <taxon>Aleyrodidae</taxon>
        <taxon>Aleyrodinae</taxon>
        <taxon>Bemisia</taxon>
    </lineage>
</organism>
<protein>
    <recommendedName>
        <fullName evidence="10">Fatty acyl-CoA reductase</fullName>
        <ecNumber evidence="10">1.2.1.84</ecNumber>
    </recommendedName>
</protein>
<dbReference type="InterPro" id="IPR026055">
    <property type="entry name" value="FAR"/>
</dbReference>
<evidence type="ECO:0000256" key="4">
    <source>
        <dbReference type="ARBA" id="ARBA00022692"/>
    </source>
</evidence>
<dbReference type="FunFam" id="3.40.50.720:FF:000143">
    <property type="entry name" value="Fatty acyl-CoA reductase"/>
    <property type="match status" value="1"/>
</dbReference>
<dbReference type="GO" id="GO:0005777">
    <property type="term" value="C:peroxisome"/>
    <property type="evidence" value="ECO:0007669"/>
    <property type="project" value="TreeGrafter"/>
</dbReference>
<dbReference type="GO" id="GO:0016020">
    <property type="term" value="C:membrane"/>
    <property type="evidence" value="ECO:0007669"/>
    <property type="project" value="UniProtKB-SubCell"/>
</dbReference>
<dbReference type="EC" id="1.2.1.84" evidence="10"/>
<evidence type="ECO:0000259" key="11">
    <source>
        <dbReference type="Pfam" id="PF03015"/>
    </source>
</evidence>
<keyword evidence="3 10" id="KW-0444">Lipid biosynthesis</keyword>
<comment type="catalytic activity">
    <reaction evidence="9 10">
        <text>a long-chain fatty acyl-CoA + 2 NADPH + 2 H(+) = a long-chain primary fatty alcohol + 2 NADP(+) + CoA</text>
        <dbReference type="Rhea" id="RHEA:52716"/>
        <dbReference type="ChEBI" id="CHEBI:15378"/>
        <dbReference type="ChEBI" id="CHEBI:57287"/>
        <dbReference type="ChEBI" id="CHEBI:57783"/>
        <dbReference type="ChEBI" id="CHEBI:58349"/>
        <dbReference type="ChEBI" id="CHEBI:77396"/>
        <dbReference type="ChEBI" id="CHEBI:83139"/>
        <dbReference type="EC" id="1.2.1.84"/>
    </reaction>
</comment>
<evidence type="ECO:0000256" key="2">
    <source>
        <dbReference type="ARBA" id="ARBA00005928"/>
    </source>
</evidence>
<evidence type="ECO:0000256" key="1">
    <source>
        <dbReference type="ARBA" id="ARBA00004141"/>
    </source>
</evidence>
<keyword evidence="10" id="KW-0560">Oxidoreductase</keyword>
<keyword evidence="5 10" id="KW-0521">NADP</keyword>
<sequence>MAPKSEVQGMNQQSLIEPLVVVKDMKNSKYYLDPLSLLGERSFKEPQEIPDDVTGTPIQEFFRGATVFLTGGTGFMGKVLIEKLLRSCPHVKHIYLLIRPKKGRAIHERLDDIFSDRLFKRLKHEVPKYYHKVSVISGDCSLPGLGISQQDRDLITDEVDIIFHGAATVRFNEPLRQALAINVEGSRAILQLAKQVKNLKSIVHVSTAFANCPNLEIDEKFYSVPNTYEEVLEKVNKCTDEEIEEKLSEFLGPWPNSYTYTKALAEHVVRDESKGLPIAIFRPAVVITTYREPVRGWIDNLYGPVGLIVGAGTGVLHTYHATPELVTDMVPVDLTVNSLIATAWQTGKIAKDQKSLSIYNYVSSAQNPIVWSDFIRLNHKMGIHWPTIRAVWYYSFYPFNNKFLFMLATLFFHTIPGMILDALAKLAGQKPMLGKIYDRLAKVEDTLEYFSNKEWTFHNNNVQNLWKQMTPEDQNIFFFDMAQMSWEYHTEALCLGMRVYLLKDDVDTLPEARKKWNRLYVAHNTLKAVVAVLLLHVLWTISSTIYHYVLS</sequence>
<evidence type="ECO:0000313" key="14">
    <source>
        <dbReference type="Proteomes" id="UP001152759"/>
    </source>
</evidence>
<comment type="similarity">
    <text evidence="2 10">Belongs to the fatty acyl-CoA reductase family.</text>
</comment>
<dbReference type="Pfam" id="PF07993">
    <property type="entry name" value="NAD_binding_4"/>
    <property type="match status" value="1"/>
</dbReference>
<dbReference type="PANTHER" id="PTHR11011:SF60">
    <property type="entry name" value="FATTY ACYL-COA REDUCTASE-RELATED"/>
    <property type="match status" value="1"/>
</dbReference>
<evidence type="ECO:0000256" key="5">
    <source>
        <dbReference type="ARBA" id="ARBA00022857"/>
    </source>
</evidence>
<keyword evidence="14" id="KW-1185">Reference proteome</keyword>
<dbReference type="Pfam" id="PF03015">
    <property type="entry name" value="Sterile"/>
    <property type="match status" value="1"/>
</dbReference>
<evidence type="ECO:0000256" key="6">
    <source>
        <dbReference type="ARBA" id="ARBA00022989"/>
    </source>
</evidence>
<evidence type="ECO:0000256" key="3">
    <source>
        <dbReference type="ARBA" id="ARBA00022516"/>
    </source>
</evidence>
<feature type="domain" description="Fatty acyl-CoA reductase C-terminal" evidence="11">
    <location>
        <begin position="412"/>
        <end position="504"/>
    </location>
</feature>
<evidence type="ECO:0000256" key="9">
    <source>
        <dbReference type="ARBA" id="ARBA00052530"/>
    </source>
</evidence>
<dbReference type="InterPro" id="IPR013120">
    <property type="entry name" value="FAR_NAD-bd"/>
</dbReference>
<dbReference type="CDD" id="cd05236">
    <property type="entry name" value="FAR-N_SDR_e"/>
    <property type="match status" value="1"/>
</dbReference>
<dbReference type="KEGG" id="btab:109037002"/>
<dbReference type="Gene3D" id="3.40.50.720">
    <property type="entry name" value="NAD(P)-binding Rossmann-like Domain"/>
    <property type="match status" value="1"/>
</dbReference>
<evidence type="ECO:0000256" key="7">
    <source>
        <dbReference type="ARBA" id="ARBA00023098"/>
    </source>
</evidence>
<dbReference type="InterPro" id="IPR033640">
    <property type="entry name" value="FAR_C"/>
</dbReference>
<dbReference type="GO" id="GO:0035336">
    <property type="term" value="P:long-chain fatty-acyl-CoA metabolic process"/>
    <property type="evidence" value="ECO:0007669"/>
    <property type="project" value="TreeGrafter"/>
</dbReference>
<evidence type="ECO:0000256" key="8">
    <source>
        <dbReference type="ARBA" id="ARBA00023136"/>
    </source>
</evidence>
<keyword evidence="8 10" id="KW-0472">Membrane</keyword>
<evidence type="ECO:0000259" key="12">
    <source>
        <dbReference type="Pfam" id="PF07993"/>
    </source>
</evidence>
<keyword evidence="7 10" id="KW-0443">Lipid metabolism</keyword>
<keyword evidence="4 10" id="KW-0812">Transmembrane</keyword>
<evidence type="ECO:0000256" key="10">
    <source>
        <dbReference type="RuleBase" id="RU363097"/>
    </source>
</evidence>
<dbReference type="Proteomes" id="UP001152759">
    <property type="component" value="Chromosome 2"/>
</dbReference>
<gene>
    <name evidence="13" type="ORF">BEMITA_LOCUS4455</name>
</gene>
<feature type="domain" description="Thioester reductase (TE)" evidence="12">
    <location>
        <begin position="69"/>
        <end position="338"/>
    </location>
</feature>
<dbReference type="EMBL" id="OU963863">
    <property type="protein sequence ID" value="CAH0385203.1"/>
    <property type="molecule type" value="Genomic_DNA"/>
</dbReference>
<feature type="transmembrane region" description="Helical" evidence="10">
    <location>
        <begin position="528"/>
        <end position="549"/>
    </location>
</feature>
<dbReference type="AlphaFoldDB" id="A0A9P0EZ68"/>
<dbReference type="GO" id="GO:0080019">
    <property type="term" value="F:alcohol-forming very long-chain fatty acyl-CoA reductase activity"/>
    <property type="evidence" value="ECO:0007669"/>
    <property type="project" value="InterPro"/>
</dbReference>
<dbReference type="GO" id="GO:0102965">
    <property type="term" value="F:alcohol-forming long-chain fatty acyl-CoA reductase activity"/>
    <property type="evidence" value="ECO:0007669"/>
    <property type="project" value="UniProtKB-EC"/>
</dbReference>
<evidence type="ECO:0000313" key="13">
    <source>
        <dbReference type="EMBL" id="CAH0385203.1"/>
    </source>
</evidence>
<accession>A0A9P0EZ68</accession>